<reference evidence="3" key="1">
    <citation type="submission" date="2023-07" db="EMBL/GenBank/DDBJ databases">
        <authorList>
            <person name="Deng Y."/>
            <person name="Zhang Y.-Q."/>
        </authorList>
    </citation>
    <scope>NUCLEOTIDE SEQUENCE [LARGE SCALE GENOMIC DNA]</scope>
    <source>
        <strain evidence="3">CPCC 205710</strain>
    </source>
</reference>
<dbReference type="Proteomes" id="UP001206639">
    <property type="component" value="Unassembled WGS sequence"/>
</dbReference>
<dbReference type="RefSeq" id="WP_260992091.1">
    <property type="nucleotide sequence ID" value="NZ_JAODWD010000002.1"/>
</dbReference>
<name>A0ABT2M993_9MYCO</name>
<feature type="domain" description="ABM" evidence="1">
    <location>
        <begin position="23"/>
        <end position="95"/>
    </location>
</feature>
<dbReference type="Pfam" id="PF03992">
    <property type="entry name" value="ABM"/>
    <property type="match status" value="1"/>
</dbReference>
<keyword evidence="2" id="KW-0560">Oxidoreductase</keyword>
<accession>A0ABT2M993</accession>
<dbReference type="EMBL" id="JAODWD010000002">
    <property type="protein sequence ID" value="MCT7658000.1"/>
    <property type="molecule type" value="Genomic_DNA"/>
</dbReference>
<evidence type="ECO:0000313" key="3">
    <source>
        <dbReference type="Proteomes" id="UP001206639"/>
    </source>
</evidence>
<evidence type="ECO:0000313" key="2">
    <source>
        <dbReference type="EMBL" id="MCT7658000.1"/>
    </source>
</evidence>
<dbReference type="InterPro" id="IPR007138">
    <property type="entry name" value="ABM_dom"/>
</dbReference>
<keyword evidence="2" id="KW-0503">Monooxygenase</keyword>
<keyword evidence="3" id="KW-1185">Reference proteome</keyword>
<proteinExistence type="predicted"/>
<dbReference type="InterPro" id="IPR011008">
    <property type="entry name" value="Dimeric_a/b-barrel"/>
</dbReference>
<dbReference type="GO" id="GO:0004497">
    <property type="term" value="F:monooxygenase activity"/>
    <property type="evidence" value="ECO:0007669"/>
    <property type="project" value="UniProtKB-KW"/>
</dbReference>
<protein>
    <submittedName>
        <fullName evidence="2">Antibiotic biosynthesis monooxygenase</fullName>
    </submittedName>
</protein>
<gene>
    <name evidence="2" type="ORF">N4S67_06150</name>
</gene>
<comment type="caution">
    <text evidence="2">The sequence shown here is derived from an EMBL/GenBank/DDBJ whole genome shotgun (WGS) entry which is preliminary data.</text>
</comment>
<dbReference type="Gene3D" id="3.30.70.100">
    <property type="match status" value="1"/>
</dbReference>
<evidence type="ECO:0000259" key="1">
    <source>
        <dbReference type="Pfam" id="PF03992"/>
    </source>
</evidence>
<sequence length="124" mass="13565">MVEIINVDSDTDFFAQLDDDGGPVTLVNTFVVPEGKYDQMVEAWRLDSEVMKAAKGFISAQLYRGIHGSRVVTNVAVWESAEDLRNAINSEGFIAVLSKYPEGTVAYPHLLRRVAVPGVCTSTS</sequence>
<dbReference type="SUPFAM" id="SSF54909">
    <property type="entry name" value="Dimeric alpha+beta barrel"/>
    <property type="match status" value="1"/>
</dbReference>
<organism evidence="2 3">
    <name type="scientific">Mycobacterium deserti</name>
    <dbReference type="NCBI Taxonomy" id="2978347"/>
    <lineage>
        <taxon>Bacteria</taxon>
        <taxon>Bacillati</taxon>
        <taxon>Actinomycetota</taxon>
        <taxon>Actinomycetes</taxon>
        <taxon>Mycobacteriales</taxon>
        <taxon>Mycobacteriaceae</taxon>
        <taxon>Mycobacterium</taxon>
    </lineage>
</organism>